<dbReference type="GO" id="GO:0005985">
    <property type="term" value="P:sucrose metabolic process"/>
    <property type="evidence" value="ECO:0007669"/>
    <property type="project" value="UniProtKB-UniPathway"/>
</dbReference>
<reference evidence="12" key="4">
    <citation type="submission" date="2021-10" db="EMBL/GenBank/DDBJ databases">
        <title>Collection of gut derived symbiotic bacterial strains cultured from healthy donors.</title>
        <authorList>
            <person name="Lin H."/>
            <person name="Littmann E."/>
            <person name="Claire K."/>
            <person name="Pamer E."/>
        </authorList>
    </citation>
    <scope>NUCLEOTIDE SEQUENCE</scope>
    <source>
        <strain evidence="13">MSK.23.18</strain>
        <strain evidence="12">MSK.23.4</strain>
    </source>
</reference>
<feature type="domain" description="Glycosyl hydrolase family 32 C-terminal" evidence="11">
    <location>
        <begin position="339"/>
        <end position="483"/>
    </location>
</feature>
<evidence type="ECO:0000313" key="23">
    <source>
        <dbReference type="EMBL" id="RHD09460.1"/>
    </source>
</evidence>
<dbReference type="GO" id="GO:0005737">
    <property type="term" value="C:cytoplasm"/>
    <property type="evidence" value="ECO:0007669"/>
    <property type="project" value="UniProtKB-SubCell"/>
</dbReference>
<evidence type="ECO:0000313" key="12">
    <source>
        <dbReference type="EMBL" id="MCB5492490.1"/>
    </source>
</evidence>
<dbReference type="EMBL" id="JAAIRY010000009">
    <property type="protein sequence ID" value="NSI65109.1"/>
    <property type="molecule type" value="Genomic_DNA"/>
</dbReference>
<reference evidence="28 29" key="1">
    <citation type="submission" date="2018-08" db="EMBL/GenBank/DDBJ databases">
        <title>A genome reference for cultivated species of the human gut microbiota.</title>
        <authorList>
            <person name="Zou Y."/>
            <person name="Xue W."/>
            <person name="Luo G."/>
        </authorList>
    </citation>
    <scope>NUCLEOTIDE SEQUENCE [LARGE SCALE GENOMIC DNA]</scope>
    <source>
        <strain evidence="22 29">AF19-16AC</strain>
        <strain evidence="21 35">AF27-4BH</strain>
        <strain evidence="27 33">AF33-12</strain>
        <strain evidence="26 31">AM12-54</strain>
        <strain evidence="25 30">AM21-18</strain>
        <strain evidence="24 34">AM22-7AC</strain>
        <strain evidence="23 32">AM32-6</strain>
        <strain evidence="20 28">TF01-20-2</strain>
    </source>
</reference>
<dbReference type="Pfam" id="PF08244">
    <property type="entry name" value="Glyco_hydro_32C"/>
    <property type="match status" value="1"/>
</dbReference>
<evidence type="ECO:0000256" key="7">
    <source>
        <dbReference type="ARBA" id="ARBA00033367"/>
    </source>
</evidence>
<organism evidence="18 36">
    <name type="scientific">Mediterraneibacter gnavus</name>
    <name type="common">Ruminococcus gnavus</name>
    <dbReference type="NCBI Taxonomy" id="33038"/>
    <lineage>
        <taxon>Bacteria</taxon>
        <taxon>Bacillati</taxon>
        <taxon>Bacillota</taxon>
        <taxon>Clostridia</taxon>
        <taxon>Lachnospirales</taxon>
        <taxon>Lachnospiraceae</taxon>
        <taxon>Mediterraneibacter</taxon>
    </lineage>
</organism>
<protein>
    <recommendedName>
        <fullName evidence="4 8">Sucrose-6-phosphate hydrolase</fullName>
        <ecNumber evidence="3 8">3.2.1.26</ecNumber>
    </recommendedName>
    <alternativeName>
        <fullName evidence="7 9">Invertase</fullName>
    </alternativeName>
</protein>
<evidence type="ECO:0000256" key="9">
    <source>
        <dbReference type="RuleBase" id="RU365015"/>
    </source>
</evidence>
<dbReference type="EMBL" id="JAPZEG010000017">
    <property type="protein sequence ID" value="MDE1204526.1"/>
    <property type="molecule type" value="Genomic_DNA"/>
</dbReference>
<dbReference type="Proteomes" id="UP000260808">
    <property type="component" value="Unassembled WGS sequence"/>
</dbReference>
<name>A0A2N5NT33_MEDGN</name>
<dbReference type="GO" id="GO:0004564">
    <property type="term" value="F:beta-fructofuranosidase activity"/>
    <property type="evidence" value="ECO:0007669"/>
    <property type="project" value="UniProtKB-EC"/>
</dbReference>
<evidence type="ECO:0000313" key="16">
    <source>
        <dbReference type="EMBL" id="MDE1204526.1"/>
    </source>
</evidence>
<evidence type="ECO:0000313" key="36">
    <source>
        <dbReference type="Proteomes" id="UP001296580"/>
    </source>
</evidence>
<dbReference type="InterPro" id="IPR013148">
    <property type="entry name" value="Glyco_hydro_32_N"/>
</dbReference>
<dbReference type="NCBIfam" id="TIGR01322">
    <property type="entry name" value="scrB_fam"/>
    <property type="match status" value="1"/>
</dbReference>
<keyword evidence="5 8" id="KW-0378">Hydrolase</keyword>
<dbReference type="EMBL" id="JAQMLR010000017">
    <property type="protein sequence ID" value="MDB8739871.1"/>
    <property type="molecule type" value="Genomic_DNA"/>
</dbReference>
<dbReference type="EMBL" id="JAAIRV010000011">
    <property type="protein sequence ID" value="NSI58226.1"/>
    <property type="molecule type" value="Genomic_DNA"/>
</dbReference>
<reference evidence="18" key="3">
    <citation type="submission" date="2020-02" db="EMBL/GenBank/DDBJ databases">
        <authorList>
            <person name="Littmann E."/>
            <person name="Sorbara M."/>
        </authorList>
    </citation>
    <scope>NUCLEOTIDE SEQUENCE</scope>
    <source>
        <strain evidence="19">MSK.11.9</strain>
        <strain evidence="18">MSK.15.32</strain>
        <strain evidence="17">MSK.22.53</strain>
    </source>
</reference>
<evidence type="ECO:0000313" key="19">
    <source>
        <dbReference type="EMBL" id="NSI65109.1"/>
    </source>
</evidence>
<dbReference type="Proteomes" id="UP001149331">
    <property type="component" value="Unassembled WGS sequence"/>
</dbReference>
<evidence type="ECO:0000256" key="4">
    <source>
        <dbReference type="ARBA" id="ARBA00019623"/>
    </source>
</evidence>
<evidence type="ECO:0000313" key="35">
    <source>
        <dbReference type="Proteomes" id="UP000286137"/>
    </source>
</evidence>
<dbReference type="EMBL" id="JAJBNC010000002">
    <property type="protein sequence ID" value="MCB5492490.1"/>
    <property type="molecule type" value="Genomic_DNA"/>
</dbReference>
<evidence type="ECO:0000256" key="1">
    <source>
        <dbReference type="ARBA" id="ARBA00004914"/>
    </source>
</evidence>
<keyword evidence="9" id="KW-0119">Carbohydrate metabolism</keyword>
<dbReference type="InterPro" id="IPR006232">
    <property type="entry name" value="Suc6P_hydrolase"/>
</dbReference>
<dbReference type="SUPFAM" id="SSF75005">
    <property type="entry name" value="Arabinanase/levansucrase/invertase"/>
    <property type="match status" value="1"/>
</dbReference>
<evidence type="ECO:0000256" key="8">
    <source>
        <dbReference type="RuleBase" id="RU362110"/>
    </source>
</evidence>
<dbReference type="Proteomes" id="UP000286137">
    <property type="component" value="Unassembled WGS sequence"/>
</dbReference>
<dbReference type="RefSeq" id="WP_004841826.1">
    <property type="nucleotide sequence ID" value="NZ_AP031446.1"/>
</dbReference>
<dbReference type="Pfam" id="PF00251">
    <property type="entry name" value="Glyco_hydro_32N"/>
    <property type="match status" value="1"/>
</dbReference>
<dbReference type="Proteomes" id="UP001296643">
    <property type="component" value="Unassembled WGS sequence"/>
</dbReference>
<dbReference type="SUPFAM" id="SSF49899">
    <property type="entry name" value="Concanavalin A-like lectins/glucanases"/>
    <property type="match status" value="1"/>
</dbReference>
<proteinExistence type="inferred from homology"/>
<dbReference type="EMBL" id="QRWQ01000005">
    <property type="protein sequence ID" value="RGT39518.1"/>
    <property type="molecule type" value="Genomic_DNA"/>
</dbReference>
<evidence type="ECO:0000313" key="24">
    <source>
        <dbReference type="EMBL" id="RHG22373.1"/>
    </source>
</evidence>
<accession>A0A2N5NT33</accession>
<evidence type="ECO:0000313" key="32">
    <source>
        <dbReference type="Proteomes" id="UP000284472"/>
    </source>
</evidence>
<dbReference type="Proteomes" id="UP000283992">
    <property type="component" value="Unassembled WGS sequence"/>
</dbReference>
<dbReference type="InterPro" id="IPR051214">
    <property type="entry name" value="GH32_Enzymes"/>
</dbReference>
<sequence length="488" mass="56464">MSIELKKANEYEKTEQEKIPVEEKPAFHVAAPVGWINDPNGFSWYQGQIHLFYQYHPYTTEWGPMHWGHSVSDDMIHWKNMPSVLAPDQEYDKRGCFSGSATEKDGKHVLIYTGVSNVQMENGSIQERQNQCIAYGDGEIYVKSPQNPVITGDMLPADCSKIDFRDPKVWKKGKNYYLIVGNKNSEQKGQVVLFSSKNLEKWKFETVLAENSTGQIGTMWECPDFFELDGTHFLICSPQNMKAQKYEFHNGNNSVYFSGKYNETEHTFQKEAPKSLDYGLDFYAPQTTKLPDGRRILIAWMKSWDACVIPDGQKWQGMMTLPRELRYMNGRLYQNPVEELKQYRKNPCCLKDQEISGTVQFDEVRGRMLDLTVEIENGQFDEFCLELAHNMEYTTTYTYNRKKQIMEVDRTCCGVTKDVICRRIWKVTEGKETLKLRFILDRQSIELFVNDGEQVVTTAICTPIEADEIVFSCDGKAKVNVEKYEIVV</sequence>
<dbReference type="InterPro" id="IPR001362">
    <property type="entry name" value="Glyco_hydro_32"/>
</dbReference>
<dbReference type="EMBL" id="JAAIRM010000018">
    <property type="protein sequence ID" value="NSI19838.1"/>
    <property type="molecule type" value="Genomic_DNA"/>
</dbReference>
<reference evidence="14" key="6">
    <citation type="submission" date="2023-01" db="EMBL/GenBank/DDBJ databases">
        <title>Human gut microbiome strain richness.</title>
        <authorList>
            <person name="Chen-Liaw A."/>
        </authorList>
    </citation>
    <scope>NUCLEOTIDE SEQUENCE</scope>
    <source>
        <strain evidence="15">1001217st1_A9_1001217B_191108</strain>
        <strain evidence="14">RTP21484st1_H11_RTP21484_190118</strain>
    </source>
</reference>
<dbReference type="GeneID" id="57433302"/>
<dbReference type="EMBL" id="QRTJ01000025">
    <property type="protein sequence ID" value="RGQ65418.1"/>
    <property type="molecule type" value="Genomic_DNA"/>
</dbReference>
<dbReference type="PANTHER" id="PTHR43101">
    <property type="entry name" value="BETA-FRUCTOSIDASE"/>
    <property type="match status" value="1"/>
</dbReference>
<keyword evidence="9" id="KW-0963">Cytoplasm</keyword>
<dbReference type="EMBL" id="QRIS01000019">
    <property type="protein sequence ID" value="RHG82771.1"/>
    <property type="molecule type" value="Genomic_DNA"/>
</dbReference>
<comment type="catalytic activity">
    <reaction evidence="8">
        <text>Hydrolysis of terminal non-reducing beta-D-fructofuranoside residues in beta-D-fructofuranosides.</text>
        <dbReference type="EC" id="3.2.1.26"/>
    </reaction>
</comment>
<dbReference type="EMBL" id="QSIR01000001">
    <property type="protein sequence ID" value="RHD09460.1"/>
    <property type="molecule type" value="Genomic_DNA"/>
</dbReference>
<dbReference type="Proteomes" id="UP001296580">
    <property type="component" value="Unassembled WGS sequence"/>
</dbReference>
<comment type="pathway">
    <text evidence="1 9">Glycan biosynthesis; sucrose metabolism.</text>
</comment>
<evidence type="ECO:0000313" key="13">
    <source>
        <dbReference type="EMBL" id="MCB5619653.1"/>
    </source>
</evidence>
<dbReference type="AlphaFoldDB" id="A0A2N5NT33"/>
<dbReference type="InterPro" id="IPR013189">
    <property type="entry name" value="Glyco_hydro_32_C"/>
</dbReference>
<evidence type="ECO:0000313" key="26">
    <source>
        <dbReference type="EMBL" id="RHJ09672.1"/>
    </source>
</evidence>
<reference evidence="16" key="5">
    <citation type="submission" date="2022-12" db="EMBL/GenBank/DDBJ databases">
        <title>Genome of R. gnavus strain RSHDN_120.</title>
        <authorList>
            <person name="Abdugheni R."/>
        </authorList>
    </citation>
    <scope>NUCLEOTIDE SEQUENCE</scope>
    <source>
        <strain evidence="16">RSHDN_120</strain>
    </source>
</reference>
<evidence type="ECO:0000313" key="34">
    <source>
        <dbReference type="Proteomes" id="UP000285697"/>
    </source>
</evidence>
<dbReference type="EMBL" id="QRQE01000011">
    <property type="protein sequence ID" value="RHM78227.1"/>
    <property type="molecule type" value="Genomic_DNA"/>
</dbReference>
<dbReference type="InterPro" id="IPR013320">
    <property type="entry name" value="ConA-like_dom_sf"/>
</dbReference>
<evidence type="ECO:0000313" key="18">
    <source>
        <dbReference type="EMBL" id="NSI58226.1"/>
    </source>
</evidence>
<evidence type="ECO:0000256" key="6">
    <source>
        <dbReference type="ARBA" id="ARBA00023295"/>
    </source>
</evidence>
<dbReference type="EMBL" id="JAJBOM010000015">
    <property type="protein sequence ID" value="MCB5619653.1"/>
    <property type="molecule type" value="Genomic_DNA"/>
</dbReference>
<comment type="caution">
    <text evidence="18">The sequence shown here is derived from an EMBL/GenBank/DDBJ whole genome shotgun (WGS) entry which is preliminary data.</text>
</comment>
<dbReference type="Proteomes" id="UP001297370">
    <property type="component" value="Unassembled WGS sequence"/>
</dbReference>
<dbReference type="EMBL" id="QRIA01000001">
    <property type="protein sequence ID" value="RHG22373.1"/>
    <property type="molecule type" value="Genomic_DNA"/>
</dbReference>
<evidence type="ECO:0000313" key="14">
    <source>
        <dbReference type="EMBL" id="MDB8686517.1"/>
    </source>
</evidence>
<dbReference type="Proteomes" id="UP001297422">
    <property type="component" value="Unassembled WGS sequence"/>
</dbReference>
<evidence type="ECO:0000259" key="10">
    <source>
        <dbReference type="Pfam" id="PF00251"/>
    </source>
</evidence>
<dbReference type="Gene3D" id="2.60.120.560">
    <property type="entry name" value="Exo-inulinase, domain 1"/>
    <property type="match status" value="1"/>
</dbReference>
<dbReference type="Proteomes" id="UP000283981">
    <property type="component" value="Unassembled WGS sequence"/>
</dbReference>
<dbReference type="Proteomes" id="UP001212160">
    <property type="component" value="Unassembled WGS sequence"/>
</dbReference>
<comment type="subcellular location">
    <subcellularLocation>
        <location evidence="9">Cytoplasm</location>
    </subcellularLocation>
</comment>
<dbReference type="EMBL" id="QSSX01000023">
    <property type="protein sequence ID" value="RGM22597.1"/>
    <property type="molecule type" value="Genomic_DNA"/>
</dbReference>
<keyword evidence="6 8" id="KW-0326">Glycosidase</keyword>
<dbReference type="CDD" id="cd08996">
    <property type="entry name" value="GH32_FFase"/>
    <property type="match status" value="1"/>
</dbReference>
<comment type="function">
    <text evidence="9">Enables the bacterium to metabolize sucrose as a sole carbon source.</text>
</comment>
<dbReference type="Proteomes" id="UP000283834">
    <property type="component" value="Unassembled WGS sequence"/>
</dbReference>
<evidence type="ECO:0000313" key="27">
    <source>
        <dbReference type="EMBL" id="RHM78227.1"/>
    </source>
</evidence>
<evidence type="ECO:0000313" key="30">
    <source>
        <dbReference type="Proteomes" id="UP000283981"/>
    </source>
</evidence>
<evidence type="ECO:0000313" key="25">
    <source>
        <dbReference type="EMBL" id="RHG82771.1"/>
    </source>
</evidence>
<reference evidence="18" key="2">
    <citation type="journal article" date="2020" name="Cell Host Microbe">
        <title>Functional and Genomic Variation between Human-Derived Isolates of Lachnospiraceae Reveals Inter- and Intra-Species Diversity.</title>
        <authorList>
            <person name="Sorbara M.T."/>
            <person name="Littmann E.R."/>
            <person name="Fontana E."/>
            <person name="Moody T.U."/>
            <person name="Kohout C.E."/>
            <person name="Gjonbalaj M."/>
            <person name="Eaton V."/>
            <person name="Seok R."/>
            <person name="Leiner I.M."/>
            <person name="Pamer E.G."/>
        </authorList>
    </citation>
    <scope>NUCLEOTIDE SEQUENCE</scope>
    <source>
        <strain evidence="19">MSK.11.9</strain>
        <strain evidence="18">MSK.15.32</strain>
        <strain evidence="17">MSK.22.53</strain>
    </source>
</reference>
<dbReference type="Proteomes" id="UP001296581">
    <property type="component" value="Unassembled WGS sequence"/>
</dbReference>
<dbReference type="EMBL" id="JAQMLA010000016">
    <property type="protein sequence ID" value="MDB8686517.1"/>
    <property type="molecule type" value="Genomic_DNA"/>
</dbReference>
<evidence type="ECO:0000256" key="3">
    <source>
        <dbReference type="ARBA" id="ARBA00012758"/>
    </source>
</evidence>
<evidence type="ECO:0000313" key="29">
    <source>
        <dbReference type="Proteomes" id="UP000283834"/>
    </source>
</evidence>
<dbReference type="PANTHER" id="PTHR43101:SF1">
    <property type="entry name" value="BETA-FRUCTOSIDASE"/>
    <property type="match status" value="1"/>
</dbReference>
<evidence type="ECO:0000256" key="2">
    <source>
        <dbReference type="ARBA" id="ARBA00009902"/>
    </source>
</evidence>
<dbReference type="Proteomes" id="UP000285697">
    <property type="component" value="Unassembled WGS sequence"/>
</dbReference>
<dbReference type="Proteomes" id="UP001211731">
    <property type="component" value="Unassembled WGS sequence"/>
</dbReference>
<dbReference type="Proteomes" id="UP000284472">
    <property type="component" value="Unassembled WGS sequence"/>
</dbReference>
<feature type="domain" description="Glycosyl hydrolase family 32 N-terminal" evidence="10">
    <location>
        <begin position="28"/>
        <end position="336"/>
    </location>
</feature>
<evidence type="ECO:0000313" key="22">
    <source>
        <dbReference type="EMBL" id="RGT39518.1"/>
    </source>
</evidence>
<dbReference type="Gene3D" id="2.115.10.20">
    <property type="entry name" value="Glycosyl hydrolase domain, family 43"/>
    <property type="match status" value="1"/>
</dbReference>
<comment type="similarity">
    <text evidence="2 8">Belongs to the glycosyl hydrolase 32 family.</text>
</comment>
<dbReference type="EMBL" id="QRLN01000018">
    <property type="protein sequence ID" value="RHJ09672.1"/>
    <property type="molecule type" value="Genomic_DNA"/>
</dbReference>
<evidence type="ECO:0000256" key="5">
    <source>
        <dbReference type="ARBA" id="ARBA00022801"/>
    </source>
</evidence>
<evidence type="ECO:0000313" key="28">
    <source>
        <dbReference type="Proteomes" id="UP000260808"/>
    </source>
</evidence>
<dbReference type="InterPro" id="IPR023296">
    <property type="entry name" value="Glyco_hydro_beta-prop_sf"/>
</dbReference>
<dbReference type="STRING" id="33038.GCA_900067245_02831"/>
<evidence type="ECO:0000313" key="31">
    <source>
        <dbReference type="Proteomes" id="UP000283992"/>
    </source>
</evidence>
<evidence type="ECO:0000313" key="17">
    <source>
        <dbReference type="EMBL" id="NSI19838.1"/>
    </source>
</evidence>
<dbReference type="Proteomes" id="UP000285610">
    <property type="component" value="Unassembled WGS sequence"/>
</dbReference>
<gene>
    <name evidence="26" type="ORF">DW142_12090</name>
    <name evidence="25" type="ORF">DW243_11415</name>
    <name evidence="24" type="ORF">DW270_00400</name>
    <name evidence="23" type="ORF">DW812_01555</name>
    <name evidence="22" type="ORF">DWX36_06525</name>
    <name evidence="21" type="ORF">DWY88_11735</name>
    <name evidence="27" type="ORF">DWZ50_06160</name>
    <name evidence="20" type="ORF">DXC31_10300</name>
    <name evidence="17" type="ORF">G4958_10820</name>
    <name evidence="19" type="ORF">G4981_07445</name>
    <name evidence="18" type="ORF">G4993_07395</name>
    <name evidence="13" type="ORF">LIQ08_10895</name>
    <name evidence="12" type="ORF">LIQ10_01880</name>
    <name evidence="16" type="ORF">O4N78_13305</name>
    <name evidence="15" type="ORF">PNU63_13995</name>
    <name evidence="14" type="ORF">PNW85_07495</name>
</gene>
<dbReference type="UniPathway" id="UPA00238"/>
<dbReference type="SMART" id="SM00640">
    <property type="entry name" value="Glyco_32"/>
    <property type="match status" value="1"/>
</dbReference>
<evidence type="ECO:0000313" key="15">
    <source>
        <dbReference type="EMBL" id="MDB8739871.1"/>
    </source>
</evidence>
<dbReference type="EC" id="3.2.1.26" evidence="3 8"/>
<evidence type="ECO:0000259" key="11">
    <source>
        <dbReference type="Pfam" id="PF08244"/>
    </source>
</evidence>
<evidence type="ECO:0000313" key="21">
    <source>
        <dbReference type="EMBL" id="RGQ65418.1"/>
    </source>
</evidence>
<evidence type="ECO:0000313" key="20">
    <source>
        <dbReference type="EMBL" id="RGM22597.1"/>
    </source>
</evidence>
<evidence type="ECO:0000313" key="33">
    <source>
        <dbReference type="Proteomes" id="UP000285610"/>
    </source>
</evidence>